<proteinExistence type="predicted"/>
<protein>
    <submittedName>
        <fullName evidence="7">Bifunctional cobalt-precorrin-7 (C(5))-methyltransferase/cobalt-precorrin-6B (C(15))-methyltransferase</fullName>
    </submittedName>
</protein>
<keyword evidence="4" id="KW-0808">Transferase</keyword>
<feature type="domain" description="Tetrapyrrole methylase" evidence="6">
    <location>
        <begin position="14"/>
        <end position="195"/>
    </location>
</feature>
<dbReference type="InterPro" id="IPR000878">
    <property type="entry name" value="4pyrrol_Mease"/>
</dbReference>
<dbReference type="InterPro" id="IPR050714">
    <property type="entry name" value="Cobalamin_biosynth_MTase"/>
</dbReference>
<dbReference type="SUPFAM" id="SSF53790">
    <property type="entry name" value="Tetrapyrrole methylase"/>
    <property type="match status" value="1"/>
</dbReference>
<dbReference type="RefSeq" id="WP_390469883.1">
    <property type="nucleotide sequence ID" value="NZ_BAABXL010000001.1"/>
</dbReference>
<comment type="caution">
    <text evidence="7">The sequence shown here is derived from an EMBL/GenBank/DDBJ whole genome shotgun (WGS) entry which is preliminary data.</text>
</comment>
<dbReference type="EMBL" id="BAABXL010000001">
    <property type="protein sequence ID" value="GAA6268968.1"/>
    <property type="molecule type" value="Genomic_DNA"/>
</dbReference>
<dbReference type="Gene3D" id="3.40.1010.10">
    <property type="entry name" value="Cobalt-precorrin-4 Transmethylase, Domain 1"/>
    <property type="match status" value="1"/>
</dbReference>
<organism evidence="7 8">
    <name type="scientific">Enterocloster alcoholdehydrogenati</name>
    <dbReference type="NCBI Taxonomy" id="2547410"/>
    <lineage>
        <taxon>Bacteria</taxon>
        <taxon>Bacillati</taxon>
        <taxon>Bacillota</taxon>
        <taxon>Clostridia</taxon>
        <taxon>Lachnospirales</taxon>
        <taxon>Lachnospiraceae</taxon>
        <taxon>Enterocloster</taxon>
    </lineage>
</organism>
<keyword evidence="2" id="KW-0169">Cobalamin biosynthesis</keyword>
<keyword evidence="5" id="KW-0949">S-adenosyl-L-methionine</keyword>
<name>A0ABQ0AY63_9FIRM</name>
<gene>
    <name evidence="7" type="ORF">F130042H8_20280</name>
</gene>
<dbReference type="CDD" id="cd11644">
    <property type="entry name" value="Precorrin-6Y-MT"/>
    <property type="match status" value="1"/>
</dbReference>
<dbReference type="Proteomes" id="UP001600894">
    <property type="component" value="Unassembled WGS sequence"/>
</dbReference>
<sequence>MIDNQQYTQKRPIVYLIGIGMGGEDQLTGQAIDRLEAAEAVMGAGRMLDSVEAYIQGKPVLSAYKPSDMIQWLRSFEWMEAALVLSGDTGFYSGAETASRAFSREGWEVEYIPGISSLSYFCARIGRSWQDVYPISSHGRDCDVAAWVRSHKACFILLGKEGSMSELCRRLVSSGLGYVTVWAGENFSYAEERILCEMKPAELLMEEETHPFGNLACAIVENPHAEKSQIYPAVYPRDTDFIRGKVPMTKESVRRLSMEKLRIGADAVCFDIGAGTGSLAVEMGLAIRRQCGGGRVCAIERDEAALELIDANFRKFFGDWQGFCIIAGEAPEALEGLEMPTHAFIGGSGGRMKEIVGWLLKANPRVRIVANAITLETVTEILECMRMYGFEEGELLQIQASPVEQVGSYHMPKAQNPVYIAVMQHPGEDVEELEW</sequence>
<evidence type="ECO:0000313" key="7">
    <source>
        <dbReference type="EMBL" id="GAA6268968.1"/>
    </source>
</evidence>
<dbReference type="PANTHER" id="PTHR43182:SF1">
    <property type="entry name" value="COBALT-PRECORRIN-7 C(5)-METHYLTRANSFERASE"/>
    <property type="match status" value="1"/>
</dbReference>
<dbReference type="InterPro" id="IPR029063">
    <property type="entry name" value="SAM-dependent_MTases_sf"/>
</dbReference>
<dbReference type="Gene3D" id="3.40.50.150">
    <property type="entry name" value="Vaccinia Virus protein VP39"/>
    <property type="match status" value="1"/>
</dbReference>
<dbReference type="NCBIfam" id="TIGR02469">
    <property type="entry name" value="CbiT"/>
    <property type="match status" value="1"/>
</dbReference>
<dbReference type="SUPFAM" id="SSF53335">
    <property type="entry name" value="S-adenosyl-L-methionine-dependent methyltransferases"/>
    <property type="match status" value="1"/>
</dbReference>
<dbReference type="InterPro" id="IPR012818">
    <property type="entry name" value="CbiE"/>
</dbReference>
<comment type="pathway">
    <text evidence="1">Cofactor biosynthesis; adenosylcobalamin biosynthesis.</text>
</comment>
<evidence type="ECO:0000256" key="5">
    <source>
        <dbReference type="ARBA" id="ARBA00022691"/>
    </source>
</evidence>
<dbReference type="InterPro" id="IPR035996">
    <property type="entry name" value="4pyrrol_Methylase_sf"/>
</dbReference>
<evidence type="ECO:0000259" key="6">
    <source>
        <dbReference type="Pfam" id="PF00590"/>
    </source>
</evidence>
<dbReference type="InterPro" id="IPR014777">
    <property type="entry name" value="4pyrrole_Mease_sub1"/>
</dbReference>
<evidence type="ECO:0000256" key="3">
    <source>
        <dbReference type="ARBA" id="ARBA00022603"/>
    </source>
</evidence>
<keyword evidence="3" id="KW-0489">Methyltransferase</keyword>
<evidence type="ECO:0000313" key="8">
    <source>
        <dbReference type="Proteomes" id="UP001600894"/>
    </source>
</evidence>
<dbReference type="InterPro" id="IPR014008">
    <property type="entry name" value="Cbl_synth_MTase_CbiT"/>
</dbReference>
<evidence type="ECO:0000256" key="1">
    <source>
        <dbReference type="ARBA" id="ARBA00004953"/>
    </source>
</evidence>
<accession>A0ABQ0AY63</accession>
<reference evidence="7 8" key="1">
    <citation type="submission" date="2024-04" db="EMBL/GenBank/DDBJ databases">
        <title>Defined microbial consortia suppress multidrug-resistant proinflammatory Enterobacteriaceae via ecological control.</title>
        <authorList>
            <person name="Furuichi M."/>
            <person name="Kawaguchi T."/>
            <person name="Pust M."/>
            <person name="Yasuma K."/>
            <person name="Plichta D."/>
            <person name="Hasegawa N."/>
            <person name="Ohya T."/>
            <person name="Bhattarai S."/>
            <person name="Sasajima S."/>
            <person name="Aoto Y."/>
            <person name="Tuganbaev T."/>
            <person name="Yaginuma M."/>
            <person name="Ueda M."/>
            <person name="Okahashi N."/>
            <person name="Amafuji K."/>
            <person name="Kiridooshi Y."/>
            <person name="Sugita K."/>
            <person name="Strazar M."/>
            <person name="Skelly A."/>
            <person name="Suda W."/>
            <person name="Hattori M."/>
            <person name="Nakamoto N."/>
            <person name="Caballero S."/>
            <person name="Norman J."/>
            <person name="Olle B."/>
            <person name="Tanoue T."/>
            <person name="Arita M."/>
            <person name="Bucci V."/>
            <person name="Atarashi K."/>
            <person name="Xavier R."/>
            <person name="Honda K."/>
        </authorList>
    </citation>
    <scope>NUCLEOTIDE SEQUENCE [LARGE SCALE GENOMIC DNA]</scope>
    <source>
        <strain evidence="8">f13</strain>
    </source>
</reference>
<keyword evidence="8" id="KW-1185">Reference proteome</keyword>
<dbReference type="Pfam" id="PF00590">
    <property type="entry name" value="TP_methylase"/>
    <property type="match status" value="1"/>
</dbReference>
<evidence type="ECO:0000256" key="4">
    <source>
        <dbReference type="ARBA" id="ARBA00022679"/>
    </source>
</evidence>
<dbReference type="NCBIfam" id="TIGR02467">
    <property type="entry name" value="CbiE"/>
    <property type="match status" value="1"/>
</dbReference>
<dbReference type="PANTHER" id="PTHR43182">
    <property type="entry name" value="COBALT-PRECORRIN-6B C(15)-METHYLTRANSFERASE (DECARBOXYLATING)"/>
    <property type="match status" value="1"/>
</dbReference>
<evidence type="ECO:0000256" key="2">
    <source>
        <dbReference type="ARBA" id="ARBA00022573"/>
    </source>
</evidence>